<keyword evidence="1" id="KW-0812">Transmembrane</keyword>
<keyword evidence="1" id="KW-0472">Membrane</keyword>
<dbReference type="Proteomes" id="UP000316626">
    <property type="component" value="Unassembled WGS sequence"/>
</dbReference>
<dbReference type="GO" id="GO:0008237">
    <property type="term" value="F:metallopeptidase activity"/>
    <property type="evidence" value="ECO:0007669"/>
    <property type="project" value="UniProtKB-KW"/>
</dbReference>
<organism evidence="3 4">
    <name type="scientific">Psychrobacillus vulpis</name>
    <dbReference type="NCBI Taxonomy" id="2325572"/>
    <lineage>
        <taxon>Bacteria</taxon>
        <taxon>Bacillati</taxon>
        <taxon>Bacillota</taxon>
        <taxon>Bacilli</taxon>
        <taxon>Bacillales</taxon>
        <taxon>Bacillaceae</taxon>
        <taxon>Psychrobacillus</taxon>
    </lineage>
</organism>
<dbReference type="RefSeq" id="WP_142642903.1">
    <property type="nucleotide sequence ID" value="NZ_VDGI01000013.1"/>
</dbReference>
<name>A0A544TPS3_9BACI</name>
<protein>
    <submittedName>
        <fullName evidence="3">CPBP family intramembrane metalloprotease</fullName>
    </submittedName>
</protein>
<evidence type="ECO:0000313" key="4">
    <source>
        <dbReference type="Proteomes" id="UP000316626"/>
    </source>
</evidence>
<keyword evidence="4" id="KW-1185">Reference proteome</keyword>
<evidence type="ECO:0000313" key="3">
    <source>
        <dbReference type="EMBL" id="TQR19425.1"/>
    </source>
</evidence>
<dbReference type="EMBL" id="VDGI01000013">
    <property type="protein sequence ID" value="TQR19425.1"/>
    <property type="molecule type" value="Genomic_DNA"/>
</dbReference>
<dbReference type="AlphaFoldDB" id="A0A544TPS3"/>
<dbReference type="GO" id="GO:0004175">
    <property type="term" value="F:endopeptidase activity"/>
    <property type="evidence" value="ECO:0007669"/>
    <property type="project" value="UniProtKB-ARBA"/>
</dbReference>
<dbReference type="OrthoDB" id="9782250at2"/>
<evidence type="ECO:0000259" key="2">
    <source>
        <dbReference type="Pfam" id="PF02517"/>
    </source>
</evidence>
<feature type="transmembrane region" description="Helical" evidence="1">
    <location>
        <begin position="37"/>
        <end position="58"/>
    </location>
</feature>
<proteinExistence type="predicted"/>
<keyword evidence="3" id="KW-0482">Metalloprotease</keyword>
<keyword evidence="1" id="KW-1133">Transmembrane helix</keyword>
<accession>A0A544TPS3</accession>
<evidence type="ECO:0000256" key="1">
    <source>
        <dbReference type="SAM" id="Phobius"/>
    </source>
</evidence>
<comment type="caution">
    <text evidence="3">The sequence shown here is derived from an EMBL/GenBank/DDBJ whole genome shotgun (WGS) entry which is preliminary data.</text>
</comment>
<dbReference type="GO" id="GO:0080120">
    <property type="term" value="P:CAAX-box protein maturation"/>
    <property type="evidence" value="ECO:0007669"/>
    <property type="project" value="UniProtKB-ARBA"/>
</dbReference>
<gene>
    <name evidence="3" type="ORF">FG384_12295</name>
</gene>
<dbReference type="Pfam" id="PF02517">
    <property type="entry name" value="Rce1-like"/>
    <property type="match status" value="1"/>
</dbReference>
<feature type="domain" description="CAAX prenyl protease 2/Lysostaphin resistance protein A-like" evidence="2">
    <location>
        <begin position="8"/>
        <end position="75"/>
    </location>
</feature>
<reference evidence="3 4" key="1">
    <citation type="submission" date="2019-06" db="EMBL/GenBank/DDBJ databases">
        <title>Psychrobacillus vulpis sp. nov., a new species isolated from feces of a red fox that inhabits in The Tablas de Daimiel Natural Park, Albacete, Spain.</title>
        <authorList>
            <person name="Rodriguez M."/>
            <person name="Reina J.C."/>
            <person name="Bejar V."/>
            <person name="Llamas I."/>
        </authorList>
    </citation>
    <scope>NUCLEOTIDE SEQUENCE [LARGE SCALE GENOMIC DNA]</scope>
    <source>
        <strain evidence="3 4">Z8</strain>
    </source>
</reference>
<dbReference type="InterPro" id="IPR003675">
    <property type="entry name" value="Rce1/LyrA-like_dom"/>
</dbReference>
<dbReference type="GO" id="GO:0006508">
    <property type="term" value="P:proteolysis"/>
    <property type="evidence" value="ECO:0007669"/>
    <property type="project" value="UniProtKB-KW"/>
</dbReference>
<keyword evidence="3" id="KW-0645">Protease</keyword>
<keyword evidence="3" id="KW-0378">Hydrolase</keyword>
<sequence>MLQFGRKFFFRGILLFTLSKLIKPVWAIAFSSVIFALFHPMYLIIAFVSGVILSTMTYKTKSLIPSMISYSVWNLYAGKLFLYF</sequence>